<evidence type="ECO:0000313" key="3">
    <source>
        <dbReference type="Proteomes" id="UP000515908"/>
    </source>
</evidence>
<reference evidence="2 3" key="1">
    <citation type="submission" date="2020-08" db="EMBL/GenBank/DDBJ databases">
        <authorList>
            <person name="Newling K."/>
            <person name="Davey J."/>
            <person name="Forrester S."/>
        </authorList>
    </citation>
    <scope>NUCLEOTIDE SEQUENCE [LARGE SCALE GENOMIC DNA]</scope>
    <source>
        <strain evidence="3">Crithidia deanei Carvalho (ATCC PRA-265)</strain>
    </source>
</reference>
<organism evidence="2 3">
    <name type="scientific">Angomonas deanei</name>
    <dbReference type="NCBI Taxonomy" id="59799"/>
    <lineage>
        <taxon>Eukaryota</taxon>
        <taxon>Discoba</taxon>
        <taxon>Euglenozoa</taxon>
        <taxon>Kinetoplastea</taxon>
        <taxon>Metakinetoplastina</taxon>
        <taxon>Trypanosomatida</taxon>
        <taxon>Trypanosomatidae</taxon>
        <taxon>Strigomonadinae</taxon>
        <taxon>Angomonas</taxon>
    </lineage>
</organism>
<dbReference type="Gene3D" id="2.60.200.20">
    <property type="match status" value="1"/>
</dbReference>
<dbReference type="SUPFAM" id="SSF49879">
    <property type="entry name" value="SMAD/FHA domain"/>
    <property type="match status" value="1"/>
</dbReference>
<gene>
    <name evidence="2" type="ORF">ADEAN_000619100</name>
</gene>
<evidence type="ECO:0008006" key="4">
    <source>
        <dbReference type="Google" id="ProtNLM"/>
    </source>
</evidence>
<evidence type="ECO:0000313" key="2">
    <source>
        <dbReference type="EMBL" id="CAD2218700.1"/>
    </source>
</evidence>
<evidence type="ECO:0000256" key="1">
    <source>
        <dbReference type="SAM" id="MobiDB-lite"/>
    </source>
</evidence>
<name>A0A7G2CFU7_9TRYP</name>
<dbReference type="OrthoDB" id="276801at2759"/>
<dbReference type="InterPro" id="IPR008984">
    <property type="entry name" value="SMAD_FHA_dom_sf"/>
</dbReference>
<feature type="compositionally biased region" description="Polar residues" evidence="1">
    <location>
        <begin position="1"/>
        <end position="21"/>
    </location>
</feature>
<dbReference type="EMBL" id="LR877156">
    <property type="protein sequence ID" value="CAD2218700.1"/>
    <property type="molecule type" value="Genomic_DNA"/>
</dbReference>
<proteinExistence type="predicted"/>
<dbReference type="VEuPathDB" id="TriTrypDB:ADEAN_000619100"/>
<feature type="region of interest" description="Disordered" evidence="1">
    <location>
        <begin position="1"/>
        <end position="26"/>
    </location>
</feature>
<accession>A0A7G2CFU7</accession>
<sequence>MAQSNIIAVTESSHSRGTPSGSWIEAPSSDRSGIVSSVISRIEDNALLFAFTKNQTDVASICKNFFFGFTDNAKMRENEYNQIVISYVEGEEGDIIQYRCDRRGDIEAVVDAESSTHTCGSINITTVTPGDATFYFSDRSLTIISCGEPTYSADHVLSLAETTAISIGRRLDSIFLYCPSESQVKVDALAALRSELEVACADRAIGRNERTSSSTRFQDIRAWSQFVGEQRHFSPIECGPYFISLNPKPVLGEKLVHRVCSDISYIVGDASNASRFDFVILPPSESDTKEHRSVYSPHCRLRMENSTVHIRPECGLTYINGVLLAEETALADNDRIILGKHTAFRYCIVGESLGPTPSSRILDWEMCSKEFRDKSEKVIQVGQLLRLESENKELLERCETLHKELKEQRYSCIILHNPPPSHKGQLVWSFHPSLPDLNMSIGPTGDIKLPFLTKTGTLLHEGGSLVYKCNAVTIRVANNSRFILDGYNFSVFMSGECGPEEPIAAKQGPMLDDSLREMKLSYFDLQWAIALLFDFSLPLPCRNEHDKYGKFRGKICHDHILKSKGVPAALITSANLHLADAVRMIGSVLSEEINGFYTGSKEKKANAHGQLESDKRLEGNLKETLGDPTLSAELINLYQKKIGDCLVVQKTESLNTAPSSGIKEADVQMKLSLLKGLCSVAAMPVTNRISNVLNVLSLSANPKALWEKYLQSTKDILHVFSPASLETATSEVKKSVLFSLIDFSYSTDFCFQRELLTANELSAATIELDSWVDVAANCVKQFKGTAWRIEKHGVTMQRCSASLPRG</sequence>
<keyword evidence="3" id="KW-1185">Reference proteome</keyword>
<dbReference type="AlphaFoldDB" id="A0A7G2CFU7"/>
<dbReference type="Proteomes" id="UP000515908">
    <property type="component" value="Chromosome 12"/>
</dbReference>
<protein>
    <recommendedName>
        <fullName evidence="4">FHA domain-containing protein</fullName>
    </recommendedName>
</protein>